<gene>
    <name evidence="11" type="ORF">ABS648_16390</name>
    <name evidence="10" type="ORF">PSm6_50480</name>
</gene>
<sequence>MANQQRPELHTLVIEQDLQELLQGASGSLMKDSLAAYLPRRRWFSGDAAGEVHLLYAVPFGEADELCVLAEVECRDGERREHYQLPLAFVTEHQAGSAAPEHLALARLHRGRQVGLLTDAFTLPGFVRQVVRQLSRGQVLRWQGSELQFVPTSRLVDFIGDLDGDVSLVSAEQSNSSAVIGDSMVLKLVRRVLPGIHPETEMGGYLTEHGFANIPPLLGEVRRVDEAGTPHTLMVLQAFLSNQGDAWQWTLNTLERAVRDELAGGASGQESPHSALGELEAFARMLGRRLGEMHEVLARPSDNPDFGYRSSDIAETNGWAHSVGLQLHEALERVAESREGLSESARALADWLGSHQAGLLEVVGKLARHSAGGIRIRVHGDLHLGQVLVARGDAFIIDFEGEPTRSLEERRARHSPLKDVAGMLRSFDYAAAMALRNAQGADAPSEAASARQRIASSYRSQARTAFHEAYRLAAASLPHAWHERDGEVAALALFSIEKAAYEILYEARYRPDWLDVPMLGLVELGRHLLGSKQ</sequence>
<evidence type="ECO:0000256" key="8">
    <source>
        <dbReference type="ARBA" id="ARBA00049067"/>
    </source>
</evidence>
<evidence type="ECO:0000256" key="4">
    <source>
        <dbReference type="ARBA" id="ARBA00022679"/>
    </source>
</evidence>
<comment type="similarity">
    <text evidence="1">Belongs to the aminoglycoside phosphotransferase family.</text>
</comment>
<keyword evidence="12" id="KW-1185">Reference proteome</keyword>
<keyword evidence="5" id="KW-0547">Nucleotide-binding</keyword>
<dbReference type="InterPro" id="IPR040999">
    <property type="entry name" value="Mak_N_cap"/>
</dbReference>
<comment type="catalytic activity">
    <reaction evidence="8">
        <text>D-maltose + ATP = alpha-maltose 1-phosphate + ADP + H(+)</text>
        <dbReference type="Rhea" id="RHEA:31915"/>
        <dbReference type="ChEBI" id="CHEBI:15378"/>
        <dbReference type="ChEBI" id="CHEBI:17306"/>
        <dbReference type="ChEBI" id="CHEBI:30616"/>
        <dbReference type="ChEBI" id="CHEBI:63576"/>
        <dbReference type="ChEBI" id="CHEBI:456216"/>
        <dbReference type="EC" id="2.7.1.175"/>
    </reaction>
</comment>
<dbReference type="Pfam" id="PF18085">
    <property type="entry name" value="Mak_N_cap"/>
    <property type="match status" value="1"/>
</dbReference>
<organism evidence="11">
    <name type="scientific">Pseudomonas solani</name>
    <dbReference type="NCBI Taxonomy" id="2731552"/>
    <lineage>
        <taxon>Bacteria</taxon>
        <taxon>Pseudomonadati</taxon>
        <taxon>Pseudomonadota</taxon>
        <taxon>Gammaproteobacteria</taxon>
        <taxon>Pseudomonadales</taxon>
        <taxon>Pseudomonadaceae</taxon>
        <taxon>Pseudomonas</taxon>
    </lineage>
</organism>
<dbReference type="InterPro" id="IPR011009">
    <property type="entry name" value="Kinase-like_dom_sf"/>
</dbReference>
<dbReference type="EMBL" id="CP158373">
    <property type="protein sequence ID" value="XBY61544.1"/>
    <property type="molecule type" value="Genomic_DNA"/>
</dbReference>
<reference evidence="10" key="1">
    <citation type="submission" date="2020-05" db="EMBL/GenBank/DDBJ databases">
        <title>Complete genome sequence of Pseudomonas sp. Sm006.</title>
        <authorList>
            <person name="Takeuchi K."/>
            <person name="Someya N."/>
        </authorList>
    </citation>
    <scope>NUCLEOTIDE SEQUENCE</scope>
    <source>
        <strain evidence="10">Sm006</strain>
    </source>
</reference>
<evidence type="ECO:0000256" key="2">
    <source>
        <dbReference type="ARBA" id="ARBA00011962"/>
    </source>
</evidence>
<keyword evidence="6" id="KW-0067">ATP-binding</keyword>
<evidence type="ECO:0000256" key="1">
    <source>
        <dbReference type="ARBA" id="ARBA00006219"/>
    </source>
</evidence>
<accession>A0AAU7XUB1</accession>
<dbReference type="EC" id="2.7.1.175" evidence="2"/>
<feature type="domain" description="Maltokinase N-terminal cap" evidence="9">
    <location>
        <begin position="37"/>
        <end position="120"/>
    </location>
</feature>
<evidence type="ECO:0000256" key="3">
    <source>
        <dbReference type="ARBA" id="ARBA00013882"/>
    </source>
</evidence>
<dbReference type="InterPro" id="IPR012811">
    <property type="entry name" value="TreS_maltokin_C_dom"/>
</dbReference>
<evidence type="ECO:0000256" key="5">
    <source>
        <dbReference type="ARBA" id="ARBA00022741"/>
    </source>
</evidence>
<protein>
    <recommendedName>
        <fullName evidence="3">Maltokinase</fullName>
        <ecNumber evidence="2">2.7.1.175</ecNumber>
    </recommendedName>
    <alternativeName>
        <fullName evidence="7">Maltose-1-phosphate synthase</fullName>
    </alternativeName>
</protein>
<dbReference type="GO" id="GO:0016740">
    <property type="term" value="F:transferase activity"/>
    <property type="evidence" value="ECO:0007669"/>
    <property type="project" value="UniProtKB-KW"/>
</dbReference>
<dbReference type="GO" id="GO:0005524">
    <property type="term" value="F:ATP binding"/>
    <property type="evidence" value="ECO:0007669"/>
    <property type="project" value="UniProtKB-KW"/>
</dbReference>
<dbReference type="Gene3D" id="3.90.1200.10">
    <property type="match status" value="1"/>
</dbReference>
<evidence type="ECO:0000259" key="9">
    <source>
        <dbReference type="Pfam" id="PF18085"/>
    </source>
</evidence>
<dbReference type="SUPFAM" id="SSF56112">
    <property type="entry name" value="Protein kinase-like (PK-like)"/>
    <property type="match status" value="1"/>
</dbReference>
<dbReference type="RefSeq" id="WP_021217651.1">
    <property type="nucleotide sequence ID" value="NZ_AP023081.1"/>
</dbReference>
<evidence type="ECO:0000313" key="10">
    <source>
        <dbReference type="EMBL" id="BCD88641.1"/>
    </source>
</evidence>
<proteinExistence type="inferred from homology"/>
<dbReference type="NCBIfam" id="TIGR02457">
    <property type="entry name" value="TreS_Cterm"/>
    <property type="match status" value="1"/>
</dbReference>
<dbReference type="Proteomes" id="UP001064896">
    <property type="component" value="Chromosome"/>
</dbReference>
<evidence type="ECO:0000256" key="6">
    <source>
        <dbReference type="ARBA" id="ARBA00022840"/>
    </source>
</evidence>
<evidence type="ECO:0000313" key="11">
    <source>
        <dbReference type="EMBL" id="XBY61544.1"/>
    </source>
</evidence>
<dbReference type="EMBL" id="AP023081">
    <property type="protein sequence ID" value="BCD88641.1"/>
    <property type="molecule type" value="Genomic_DNA"/>
</dbReference>
<dbReference type="AlphaFoldDB" id="A0AAU7XUB1"/>
<name>A0AAU7XUB1_9PSED</name>
<evidence type="ECO:0000313" key="12">
    <source>
        <dbReference type="Proteomes" id="UP001064896"/>
    </source>
</evidence>
<evidence type="ECO:0000256" key="7">
    <source>
        <dbReference type="ARBA" id="ARBA00031251"/>
    </source>
</evidence>
<keyword evidence="4" id="KW-0808">Transferase</keyword>
<reference evidence="11" key="2">
    <citation type="submission" date="2023-08" db="EMBL/GenBank/DDBJ databases">
        <title>Increased levels of nutrients transform a symbiont into a lethal pathobiont.</title>
        <authorList>
            <person name="Lachnit T."/>
            <person name="Ulrich L."/>
            <person name="Willmer F.M."/>
            <person name="Hasenbein T."/>
            <person name="Steiner L.X."/>
            <person name="Wolters M."/>
            <person name="Herbst E.M."/>
            <person name="Deines P."/>
        </authorList>
    </citation>
    <scope>NUCLEOTIDE SEQUENCE</scope>
    <source>
        <strain evidence="11">T3</strain>
    </source>
</reference>